<keyword evidence="7" id="KW-0594">Phospholipid biosynthesis</keyword>
<sequence>MDASVSLMPRIRAAAARAGIEATICVTRHAGHAREITEACAQCGEEVRVYACGGDGTMNEVLQAAAGKEQIAVGCIPCGSGNDYVRNFGTQADFLDLDAQLAAECRQADLIRTPQGYGIDIYAAGVDAQVANGIAKWRRVPLCGGTTAYTLSILEAVCSTFRHRLRVRTDQGEQEGIYMMLAICNAQMYGGGYCAAPYARMDDGLLDVVLLKPVPRLQLAGLLSGYRKGRHLTPEGMVTKPFRPYMTFFRTRWIDIQVLDEKPLVTTLDGECSPQRNLHAEVARRSIRILLPPELVRNTPVLQAMGE</sequence>
<comment type="caution">
    <text evidence="10">The sequence shown here is derived from an EMBL/GenBank/DDBJ whole genome shotgun (WGS) entry which is preliminary data.</text>
</comment>
<reference evidence="10" key="2">
    <citation type="submission" date="2021-04" db="EMBL/GenBank/DDBJ databases">
        <authorList>
            <person name="Gilroy R."/>
        </authorList>
    </citation>
    <scope>NUCLEOTIDE SEQUENCE</scope>
    <source>
        <strain evidence="10">CHK188-11489</strain>
    </source>
</reference>
<evidence type="ECO:0000313" key="10">
    <source>
        <dbReference type="EMBL" id="HIZ61316.1"/>
    </source>
</evidence>
<dbReference type="GO" id="GO:0016301">
    <property type="term" value="F:kinase activity"/>
    <property type="evidence" value="ECO:0007669"/>
    <property type="project" value="UniProtKB-KW"/>
</dbReference>
<evidence type="ECO:0000256" key="7">
    <source>
        <dbReference type="ARBA" id="ARBA00023209"/>
    </source>
</evidence>
<dbReference type="InterPro" id="IPR001206">
    <property type="entry name" value="Diacylglycerol_kinase_cat_dom"/>
</dbReference>
<dbReference type="EMBL" id="DXBF01000009">
    <property type="protein sequence ID" value="HIZ61316.1"/>
    <property type="molecule type" value="Genomic_DNA"/>
</dbReference>
<dbReference type="Pfam" id="PF00781">
    <property type="entry name" value="DAGK_cat"/>
    <property type="match status" value="1"/>
</dbReference>
<comment type="similarity">
    <text evidence="2">Belongs to the diacylglycerol/lipid kinase family.</text>
</comment>
<accession>A0A9D2FIT5</accession>
<dbReference type="InterPro" id="IPR016064">
    <property type="entry name" value="NAD/diacylglycerol_kinase_sf"/>
</dbReference>
<dbReference type="InterPro" id="IPR045540">
    <property type="entry name" value="YegS/DAGK_C"/>
</dbReference>
<keyword evidence="8" id="KW-1208">Phospholipid metabolism</keyword>
<dbReference type="PROSITE" id="PS50146">
    <property type="entry name" value="DAGK"/>
    <property type="match status" value="1"/>
</dbReference>
<keyword evidence="7" id="KW-0444">Lipid biosynthesis</keyword>
<keyword evidence="6" id="KW-0067">ATP-binding</keyword>
<protein>
    <submittedName>
        <fullName evidence="10">Protein BmrU</fullName>
    </submittedName>
</protein>
<keyword evidence="3" id="KW-0808">Transferase</keyword>
<evidence type="ECO:0000256" key="1">
    <source>
        <dbReference type="ARBA" id="ARBA00001946"/>
    </source>
</evidence>
<dbReference type="Gene3D" id="2.60.200.40">
    <property type="match status" value="1"/>
</dbReference>
<keyword evidence="4" id="KW-0547">Nucleotide-binding</keyword>
<keyword evidence="7" id="KW-0443">Lipid metabolism</keyword>
<evidence type="ECO:0000256" key="5">
    <source>
        <dbReference type="ARBA" id="ARBA00022777"/>
    </source>
</evidence>
<dbReference type="Gene3D" id="3.40.50.10330">
    <property type="entry name" value="Probable inorganic polyphosphate/atp-NAD kinase, domain 1"/>
    <property type="match status" value="1"/>
</dbReference>
<gene>
    <name evidence="10" type="ORF">H9724_00915</name>
</gene>
<dbReference type="Proteomes" id="UP000824105">
    <property type="component" value="Unassembled WGS sequence"/>
</dbReference>
<dbReference type="GO" id="GO:0008654">
    <property type="term" value="P:phospholipid biosynthetic process"/>
    <property type="evidence" value="ECO:0007669"/>
    <property type="project" value="UniProtKB-KW"/>
</dbReference>
<dbReference type="SUPFAM" id="SSF111331">
    <property type="entry name" value="NAD kinase/diacylglycerol kinase-like"/>
    <property type="match status" value="1"/>
</dbReference>
<reference evidence="10" key="1">
    <citation type="journal article" date="2021" name="PeerJ">
        <title>Extensive microbial diversity within the chicken gut microbiome revealed by metagenomics and culture.</title>
        <authorList>
            <person name="Gilroy R."/>
            <person name="Ravi A."/>
            <person name="Getino M."/>
            <person name="Pursley I."/>
            <person name="Horton D.L."/>
            <person name="Alikhan N.F."/>
            <person name="Baker D."/>
            <person name="Gharbi K."/>
            <person name="Hall N."/>
            <person name="Watson M."/>
            <person name="Adriaenssens E.M."/>
            <person name="Foster-Nyarko E."/>
            <person name="Jarju S."/>
            <person name="Secka A."/>
            <person name="Antonio M."/>
            <person name="Oren A."/>
            <person name="Chaudhuri R.R."/>
            <person name="La Ragione R."/>
            <person name="Hildebrand F."/>
            <person name="Pallen M.J."/>
        </authorList>
    </citation>
    <scope>NUCLEOTIDE SEQUENCE</scope>
    <source>
        <strain evidence="10">CHK188-11489</strain>
    </source>
</reference>
<organism evidence="10 11">
    <name type="scientific">Candidatus Gemmiger avistercoris</name>
    <dbReference type="NCBI Taxonomy" id="2838606"/>
    <lineage>
        <taxon>Bacteria</taxon>
        <taxon>Bacillati</taxon>
        <taxon>Bacillota</taxon>
        <taxon>Clostridia</taxon>
        <taxon>Eubacteriales</taxon>
        <taxon>Gemmiger</taxon>
    </lineage>
</organism>
<name>A0A9D2FIT5_9FIRM</name>
<evidence type="ECO:0000256" key="6">
    <source>
        <dbReference type="ARBA" id="ARBA00022840"/>
    </source>
</evidence>
<evidence type="ECO:0000256" key="2">
    <source>
        <dbReference type="ARBA" id="ARBA00005983"/>
    </source>
</evidence>
<keyword evidence="5" id="KW-0418">Kinase</keyword>
<dbReference type="GO" id="GO:0005524">
    <property type="term" value="F:ATP binding"/>
    <property type="evidence" value="ECO:0007669"/>
    <property type="project" value="UniProtKB-KW"/>
</dbReference>
<comment type="cofactor">
    <cofactor evidence="1">
        <name>Mg(2+)</name>
        <dbReference type="ChEBI" id="CHEBI:18420"/>
    </cofactor>
</comment>
<evidence type="ECO:0000256" key="8">
    <source>
        <dbReference type="ARBA" id="ARBA00023264"/>
    </source>
</evidence>
<dbReference type="SMART" id="SM00046">
    <property type="entry name" value="DAGKc"/>
    <property type="match status" value="1"/>
</dbReference>
<evidence type="ECO:0000256" key="4">
    <source>
        <dbReference type="ARBA" id="ARBA00022741"/>
    </source>
</evidence>
<evidence type="ECO:0000256" key="3">
    <source>
        <dbReference type="ARBA" id="ARBA00022679"/>
    </source>
</evidence>
<dbReference type="InterPro" id="IPR050187">
    <property type="entry name" value="Lipid_Phosphate_FormReg"/>
</dbReference>
<feature type="domain" description="DAGKc" evidence="9">
    <location>
        <begin position="1"/>
        <end position="117"/>
    </location>
</feature>
<dbReference type="Pfam" id="PF19279">
    <property type="entry name" value="YegS_C"/>
    <property type="match status" value="1"/>
</dbReference>
<evidence type="ECO:0000259" key="9">
    <source>
        <dbReference type="PROSITE" id="PS50146"/>
    </source>
</evidence>
<proteinExistence type="inferred from homology"/>
<evidence type="ECO:0000313" key="11">
    <source>
        <dbReference type="Proteomes" id="UP000824105"/>
    </source>
</evidence>
<dbReference type="AlphaFoldDB" id="A0A9D2FIT5"/>
<dbReference type="InterPro" id="IPR017438">
    <property type="entry name" value="ATP-NAD_kinase_N"/>
</dbReference>
<dbReference type="PANTHER" id="PTHR12358:SF54">
    <property type="entry name" value="SPHINGOSINE KINASE RELATED PROTEIN"/>
    <property type="match status" value="1"/>
</dbReference>
<dbReference type="PANTHER" id="PTHR12358">
    <property type="entry name" value="SPHINGOSINE KINASE"/>
    <property type="match status" value="1"/>
</dbReference>